<reference evidence="2 3" key="1">
    <citation type="journal article" date="2023" name="Plants (Basel)">
        <title>Bridging the Gap: Combining Genomics and Transcriptomics Approaches to Understand Stylosanthes scabra, an Orphan Legume from the Brazilian Caatinga.</title>
        <authorList>
            <person name="Ferreira-Neto J.R.C."/>
            <person name="da Silva M.D."/>
            <person name="Binneck E."/>
            <person name="de Melo N.F."/>
            <person name="da Silva R.H."/>
            <person name="de Melo A.L.T.M."/>
            <person name="Pandolfi V."/>
            <person name="Bustamante F.O."/>
            <person name="Brasileiro-Vidal A.C."/>
            <person name="Benko-Iseppon A.M."/>
        </authorList>
    </citation>
    <scope>NUCLEOTIDE SEQUENCE [LARGE SCALE GENOMIC DNA]</scope>
    <source>
        <tissue evidence="2">Leaves</tissue>
    </source>
</reference>
<dbReference type="PROSITE" id="PS50181">
    <property type="entry name" value="FBOX"/>
    <property type="match status" value="1"/>
</dbReference>
<name>A0ABU6X760_9FABA</name>
<comment type="caution">
    <text evidence="2">The sequence shown here is derived from an EMBL/GenBank/DDBJ whole genome shotgun (WGS) entry which is preliminary data.</text>
</comment>
<dbReference type="Proteomes" id="UP001341840">
    <property type="component" value="Unassembled WGS sequence"/>
</dbReference>
<organism evidence="2 3">
    <name type="scientific">Stylosanthes scabra</name>
    <dbReference type="NCBI Taxonomy" id="79078"/>
    <lineage>
        <taxon>Eukaryota</taxon>
        <taxon>Viridiplantae</taxon>
        <taxon>Streptophyta</taxon>
        <taxon>Embryophyta</taxon>
        <taxon>Tracheophyta</taxon>
        <taxon>Spermatophyta</taxon>
        <taxon>Magnoliopsida</taxon>
        <taxon>eudicotyledons</taxon>
        <taxon>Gunneridae</taxon>
        <taxon>Pentapetalae</taxon>
        <taxon>rosids</taxon>
        <taxon>fabids</taxon>
        <taxon>Fabales</taxon>
        <taxon>Fabaceae</taxon>
        <taxon>Papilionoideae</taxon>
        <taxon>50 kb inversion clade</taxon>
        <taxon>dalbergioids sensu lato</taxon>
        <taxon>Dalbergieae</taxon>
        <taxon>Pterocarpus clade</taxon>
        <taxon>Stylosanthes</taxon>
    </lineage>
</organism>
<dbReference type="InterPro" id="IPR001810">
    <property type="entry name" value="F-box_dom"/>
</dbReference>
<gene>
    <name evidence="2" type="ORF">PIB30_023966</name>
</gene>
<dbReference type="InterPro" id="IPR036047">
    <property type="entry name" value="F-box-like_dom_sf"/>
</dbReference>
<sequence>MENEGEGINGFLPLEILRSILLKVLIKPLLRLKQVCIMWYDLISDRDFARSHIDSSVAPSHTCVFVDESSVACCVDLDTVQEDSISIIHISLPFKRNTDFSFLGSCRGIVLLHSQPQFLVLWNPTTKSRKGISYSQMFDAARRFREYNSAVTLNAFNILRDTIIHGFGYDDLEDDYAAVFAYRGKDEKNHCNIHWLGRSSSISLDDALPKRLEAFSKISVPEHISESRLTLLGGCLTLYSSDGDKTDVWVMREYKVQSSWFCYEIPNPSFRPLCLSGDGDIIGYCNGSDDEIGFCVFNVGQQLLTVRYVYGVISNYTDYIVYQDSLLQLPVPRSI</sequence>
<feature type="domain" description="F-box" evidence="1">
    <location>
        <begin position="12"/>
        <end position="52"/>
    </location>
</feature>
<dbReference type="Pfam" id="PF00646">
    <property type="entry name" value="F-box"/>
    <property type="match status" value="1"/>
</dbReference>
<evidence type="ECO:0000313" key="2">
    <source>
        <dbReference type="EMBL" id="MED6193950.1"/>
    </source>
</evidence>
<proteinExistence type="predicted"/>
<dbReference type="SUPFAM" id="SSF81383">
    <property type="entry name" value="F-box domain"/>
    <property type="match status" value="1"/>
</dbReference>
<dbReference type="PANTHER" id="PTHR31672:SF13">
    <property type="entry name" value="F-BOX PROTEIN CPR30-LIKE"/>
    <property type="match status" value="1"/>
</dbReference>
<keyword evidence="3" id="KW-1185">Reference proteome</keyword>
<evidence type="ECO:0000259" key="1">
    <source>
        <dbReference type="PROSITE" id="PS50181"/>
    </source>
</evidence>
<evidence type="ECO:0000313" key="3">
    <source>
        <dbReference type="Proteomes" id="UP001341840"/>
    </source>
</evidence>
<dbReference type="EMBL" id="JASCZI010211533">
    <property type="protein sequence ID" value="MED6193950.1"/>
    <property type="molecule type" value="Genomic_DNA"/>
</dbReference>
<accession>A0ABU6X760</accession>
<dbReference type="PANTHER" id="PTHR31672">
    <property type="entry name" value="BNACNNG10540D PROTEIN"/>
    <property type="match status" value="1"/>
</dbReference>
<protein>
    <recommendedName>
        <fullName evidence="1">F-box domain-containing protein</fullName>
    </recommendedName>
</protein>
<dbReference type="SMART" id="SM00256">
    <property type="entry name" value="FBOX"/>
    <property type="match status" value="1"/>
</dbReference>
<dbReference type="InterPro" id="IPR050796">
    <property type="entry name" value="SCF_F-box_component"/>
</dbReference>